<dbReference type="EMBL" id="JOKG01000004">
    <property type="protein sequence ID" value="KEQ12942.1"/>
    <property type="molecule type" value="Genomic_DNA"/>
</dbReference>
<sequence length="215" mass="25868">MNYFFFRLKRTYGADYKVKFPNDRTEDTAKAEWHDQIAQLTRPQIDAGFVRMRQLMTEEPEKWRFPNVAKAIHLCKPRPEDYGMPPVDRAWREVEEHSHEPLEHNWSHRGVYIAGHYTGWFDIRNEENRFERQTLKKKFIVEYHRVVMRIFTTGQTEPAQALEHQQTTLSEAEKSNRYHERELEQTMIRQGIHPRAGRNKSRERLQSLGFLLKKS</sequence>
<protein>
    <submittedName>
        <fullName evidence="1">Uncharacterized protein</fullName>
    </submittedName>
</protein>
<dbReference type="Proteomes" id="UP000028006">
    <property type="component" value="Unassembled WGS sequence"/>
</dbReference>
<gene>
    <name evidence="1" type="ORF">GZ77_21155</name>
</gene>
<reference evidence="1 2" key="1">
    <citation type="submission" date="2014-06" db="EMBL/GenBank/DDBJ databases">
        <title>Whole Genome Sequences of Three Symbiotic Endozoicomonas Bacteria.</title>
        <authorList>
            <person name="Neave M.J."/>
            <person name="Apprill A."/>
            <person name="Voolstra C.R."/>
        </authorList>
    </citation>
    <scope>NUCLEOTIDE SEQUENCE [LARGE SCALE GENOMIC DNA]</scope>
    <source>
        <strain evidence="1 2">LMG 24815</strain>
    </source>
</reference>
<dbReference type="InterPro" id="IPR009731">
    <property type="entry name" value="P-like"/>
</dbReference>
<evidence type="ECO:0000313" key="2">
    <source>
        <dbReference type="Proteomes" id="UP000028006"/>
    </source>
</evidence>
<dbReference type="eggNOG" id="ENOG502ZS6V">
    <property type="taxonomic scope" value="Bacteria"/>
</dbReference>
<proteinExistence type="predicted"/>
<name>A0A081N3B9_9GAMM</name>
<comment type="caution">
    <text evidence="1">The sequence shown here is derived from an EMBL/GenBank/DDBJ whole genome shotgun (WGS) entry which is preliminary data.</text>
</comment>
<organism evidence="1 2">
    <name type="scientific">Endozoicomonas montiporae</name>
    <dbReference type="NCBI Taxonomy" id="1027273"/>
    <lineage>
        <taxon>Bacteria</taxon>
        <taxon>Pseudomonadati</taxon>
        <taxon>Pseudomonadota</taxon>
        <taxon>Gammaproteobacteria</taxon>
        <taxon>Oceanospirillales</taxon>
        <taxon>Endozoicomonadaceae</taxon>
        <taxon>Endozoicomonas</taxon>
    </lineage>
</organism>
<keyword evidence="2" id="KW-1185">Reference proteome</keyword>
<evidence type="ECO:0000313" key="1">
    <source>
        <dbReference type="EMBL" id="KEQ12942.1"/>
    </source>
</evidence>
<dbReference type="GO" id="GO:0006270">
    <property type="term" value="P:DNA replication initiation"/>
    <property type="evidence" value="ECO:0007669"/>
    <property type="project" value="InterPro"/>
</dbReference>
<dbReference type="RefSeq" id="WP_034878393.1">
    <property type="nucleotide sequence ID" value="NZ_JOKG01000004.1"/>
</dbReference>
<dbReference type="Pfam" id="PF06992">
    <property type="entry name" value="Phage_lambda_P"/>
    <property type="match status" value="1"/>
</dbReference>
<accession>A0A081N3B9</accession>
<dbReference type="AlphaFoldDB" id="A0A081N3B9"/>